<dbReference type="InterPro" id="IPR038661">
    <property type="entry name" value="Ribosomal_eL33_sf"/>
</dbReference>
<dbReference type="SUPFAM" id="SSF50447">
    <property type="entry name" value="Translation proteins"/>
    <property type="match status" value="1"/>
</dbReference>
<comment type="caution">
    <text evidence="5">The sequence shown here is derived from an EMBL/GenBank/DDBJ whole genome shotgun (WGS) entry which is preliminary data.</text>
</comment>
<dbReference type="GO" id="GO:0006412">
    <property type="term" value="P:translation"/>
    <property type="evidence" value="ECO:0007669"/>
    <property type="project" value="InterPro"/>
</dbReference>
<evidence type="ECO:0000313" key="7">
    <source>
        <dbReference type="Proteomes" id="UP001146793"/>
    </source>
</evidence>
<protein>
    <submittedName>
        <fullName evidence="5">Ribosomal protein L35A</fullName>
    </submittedName>
</protein>
<gene>
    <name evidence="5" type="ORF">M0812_17003</name>
    <name evidence="6" type="ORF">M0813_20658</name>
</gene>
<name>A0AAV7Z6X4_9EUKA</name>
<evidence type="ECO:0000313" key="6">
    <source>
        <dbReference type="EMBL" id="KAJ6244953.1"/>
    </source>
</evidence>
<dbReference type="Proteomes" id="UP001146793">
    <property type="component" value="Unassembled WGS sequence"/>
</dbReference>
<dbReference type="PANTHER" id="PTHR10902">
    <property type="entry name" value="60S RIBOSOMAL PROTEIN L35A"/>
    <property type="match status" value="1"/>
</dbReference>
<dbReference type="Gene3D" id="2.40.10.190">
    <property type="entry name" value="translation elongation factor selb, chain A, domain 4"/>
    <property type="match status" value="1"/>
</dbReference>
<dbReference type="EMBL" id="JANTQA010000033">
    <property type="protein sequence ID" value="KAJ3437832.1"/>
    <property type="molecule type" value="Genomic_DNA"/>
</dbReference>
<dbReference type="GO" id="GO:0003735">
    <property type="term" value="F:structural constituent of ribosome"/>
    <property type="evidence" value="ECO:0007669"/>
    <property type="project" value="InterPro"/>
</dbReference>
<keyword evidence="8" id="KW-1185">Reference proteome</keyword>
<dbReference type="InterPro" id="IPR009000">
    <property type="entry name" value="Transl_B-barrel_sf"/>
</dbReference>
<reference evidence="6" key="1">
    <citation type="submission" date="2022-08" db="EMBL/GenBank/DDBJ databases">
        <title>Novel sulfate-reducing endosymbionts in the free-living metamonad Anaeramoeba.</title>
        <authorList>
            <person name="Jerlstrom-Hultqvist J."/>
            <person name="Cepicka I."/>
            <person name="Gallot-Lavallee L."/>
            <person name="Salas-Leiva D."/>
            <person name="Curtis B.A."/>
            <person name="Zahonova K."/>
            <person name="Pipaliya S."/>
            <person name="Dacks J."/>
            <person name="Roger A.J."/>
        </authorList>
    </citation>
    <scope>NUCLEOTIDE SEQUENCE</scope>
    <source>
        <strain evidence="6">Schooner1</strain>
    </source>
</reference>
<evidence type="ECO:0000313" key="5">
    <source>
        <dbReference type="EMBL" id="KAJ3437832.1"/>
    </source>
</evidence>
<dbReference type="InterPro" id="IPR001780">
    <property type="entry name" value="Ribosomal_eL33"/>
</dbReference>
<dbReference type="AlphaFoldDB" id="A0AAV7Z6X4"/>
<dbReference type="HAMAP" id="MF_00573">
    <property type="entry name" value="Ribosomal_eL33"/>
    <property type="match status" value="1"/>
</dbReference>
<dbReference type="GO" id="GO:0005840">
    <property type="term" value="C:ribosome"/>
    <property type="evidence" value="ECO:0007669"/>
    <property type="project" value="UniProtKB-KW"/>
</dbReference>
<evidence type="ECO:0000256" key="3">
    <source>
        <dbReference type="ARBA" id="ARBA00023274"/>
    </source>
</evidence>
<dbReference type="FunFam" id="2.40.10.190:FF:000001">
    <property type="entry name" value="60S ribosomal protein L35a"/>
    <property type="match status" value="1"/>
</dbReference>
<feature type="compositionally biased region" description="Basic residues" evidence="4">
    <location>
        <begin position="9"/>
        <end position="28"/>
    </location>
</feature>
<dbReference type="EMBL" id="JAOAOG010000155">
    <property type="protein sequence ID" value="KAJ6244953.1"/>
    <property type="molecule type" value="Genomic_DNA"/>
</dbReference>
<organism evidence="5 7">
    <name type="scientific">Anaeramoeba flamelloides</name>
    <dbReference type="NCBI Taxonomy" id="1746091"/>
    <lineage>
        <taxon>Eukaryota</taxon>
        <taxon>Metamonada</taxon>
        <taxon>Anaeramoebidae</taxon>
        <taxon>Anaeramoeba</taxon>
    </lineage>
</organism>
<reference evidence="5" key="2">
    <citation type="submission" date="2022-08" db="EMBL/GenBank/DDBJ databases">
        <title>Novel sulphate-reducing endosymbionts in the free-living metamonad Anaeramoeba.</title>
        <authorList>
            <person name="Jerlstrom-Hultqvist J."/>
            <person name="Cepicka I."/>
            <person name="Gallot-Lavallee L."/>
            <person name="Salas-Leiva D."/>
            <person name="Curtis B.A."/>
            <person name="Zahonova K."/>
            <person name="Pipaliya S."/>
            <person name="Dacks J."/>
            <person name="Roger A.J."/>
        </authorList>
    </citation>
    <scope>NUCLEOTIDE SEQUENCE</scope>
    <source>
        <strain evidence="5">Busselton2</strain>
    </source>
</reference>
<keyword evidence="3" id="KW-0687">Ribonucleoprotein</keyword>
<dbReference type="Pfam" id="PF01247">
    <property type="entry name" value="Ribosomal_L35Ae"/>
    <property type="match status" value="1"/>
</dbReference>
<feature type="region of interest" description="Disordered" evidence="4">
    <location>
        <begin position="1"/>
        <end position="30"/>
    </location>
</feature>
<evidence type="ECO:0000256" key="4">
    <source>
        <dbReference type="SAM" id="MobiDB-lite"/>
    </source>
</evidence>
<evidence type="ECO:0000256" key="1">
    <source>
        <dbReference type="ARBA" id="ARBA00009269"/>
    </source>
</evidence>
<keyword evidence="2 5" id="KW-0689">Ribosomal protein</keyword>
<proteinExistence type="inferred from homology"/>
<sequence length="129" mass="14755">MSQEQKKEIKPKKKQNKKKNKKQNKSPRLHIDGIFMGYRRGLTTQKTGTSLIKIVGVSTRKETEWYLGKKVAFVYNASRHHNGSNVRTIWGKITSSHGNSGIVRAKFKRNLPAIAMGKKVRVMMYPSNI</sequence>
<evidence type="ECO:0000256" key="2">
    <source>
        <dbReference type="ARBA" id="ARBA00022980"/>
    </source>
</evidence>
<comment type="similarity">
    <text evidence="1">Belongs to the eukaryotic ribosomal protein eL33 family.</text>
</comment>
<accession>A0AAV7Z6X4</accession>
<dbReference type="Proteomes" id="UP001150062">
    <property type="component" value="Unassembled WGS sequence"/>
</dbReference>
<dbReference type="GO" id="GO:1990904">
    <property type="term" value="C:ribonucleoprotein complex"/>
    <property type="evidence" value="ECO:0007669"/>
    <property type="project" value="UniProtKB-KW"/>
</dbReference>
<evidence type="ECO:0000313" key="8">
    <source>
        <dbReference type="Proteomes" id="UP001150062"/>
    </source>
</evidence>